<keyword evidence="2" id="KW-0812">Transmembrane</keyword>
<dbReference type="AlphaFoldDB" id="A0A1A8WK31"/>
<dbReference type="GO" id="GO:0005506">
    <property type="term" value="F:iron ion binding"/>
    <property type="evidence" value="ECO:0007669"/>
    <property type="project" value="TreeGrafter"/>
</dbReference>
<evidence type="ECO:0000313" key="3">
    <source>
        <dbReference type="EMBL" id="SBS92500.1"/>
    </source>
</evidence>
<evidence type="ECO:0000313" key="4">
    <source>
        <dbReference type="Proteomes" id="UP000078546"/>
    </source>
</evidence>
<comment type="similarity">
    <text evidence="1">Belongs to the HesB/IscA family.</text>
</comment>
<reference evidence="4" key="1">
    <citation type="submission" date="2016-05" db="EMBL/GenBank/DDBJ databases">
        <authorList>
            <person name="Naeem Raeece"/>
        </authorList>
    </citation>
    <scope>NUCLEOTIDE SEQUENCE [LARGE SCALE GENOMIC DNA]</scope>
</reference>
<dbReference type="GO" id="GO:0051539">
    <property type="term" value="F:4 iron, 4 sulfur cluster binding"/>
    <property type="evidence" value="ECO:0007669"/>
    <property type="project" value="TreeGrafter"/>
</dbReference>
<proteinExistence type="inferred from homology"/>
<sequence length="226" mass="26196">MNKVEKNEKADDQSNCRVNFTFHFIYIKENKKTIGIEMKRYEGYTMTVHIFLFIFVAIVKIANALRFTSSTLCPSRAYINHHNPFIHNNKHTNGNMILRKFINRRRLVDESVKNNEHIIKLTDNAKKKIMVNINVIVTKQLVTEGKNGENLILRLSVQNGGCKGLQYKLNPIKTDEIEADDYVQQFDDLKFILSIDATSVIYIYNNILDYSSDLINGGFKYVFCDS</sequence>
<dbReference type="SUPFAM" id="SSF89360">
    <property type="entry name" value="HesB-like domain"/>
    <property type="match status" value="1"/>
</dbReference>
<evidence type="ECO:0000256" key="1">
    <source>
        <dbReference type="ARBA" id="ARBA00006718"/>
    </source>
</evidence>
<accession>A0A1A8WK31</accession>
<name>A0A1A8WK31_PLAOA</name>
<dbReference type="EMBL" id="FLQV01000438">
    <property type="protein sequence ID" value="SBS92500.1"/>
    <property type="molecule type" value="Genomic_DNA"/>
</dbReference>
<dbReference type="InterPro" id="IPR035903">
    <property type="entry name" value="HesB-like_dom_sf"/>
</dbReference>
<dbReference type="PANTHER" id="PTHR43011:SF1">
    <property type="entry name" value="IRON-SULFUR CLUSTER ASSEMBLY 2 HOMOLOG, MITOCHONDRIAL"/>
    <property type="match status" value="1"/>
</dbReference>
<gene>
    <name evidence="3" type="ORF">POVCU1_023250</name>
</gene>
<dbReference type="Proteomes" id="UP000078546">
    <property type="component" value="Unassembled WGS sequence"/>
</dbReference>
<protein>
    <submittedName>
        <fullName evidence="3">Iron-sulfur assembly protein, putative (SufA)</fullName>
    </submittedName>
</protein>
<dbReference type="PANTHER" id="PTHR43011">
    <property type="entry name" value="IRON-SULFUR CLUSTER ASSEMBLY 2 HOMOLOG, MITOCHONDRIAL"/>
    <property type="match status" value="1"/>
</dbReference>
<feature type="transmembrane region" description="Helical" evidence="2">
    <location>
        <begin position="41"/>
        <end position="62"/>
    </location>
</feature>
<keyword evidence="2" id="KW-1133">Transmembrane helix</keyword>
<organism evidence="3 4">
    <name type="scientific">Plasmodium ovale curtisi</name>
    <dbReference type="NCBI Taxonomy" id="864141"/>
    <lineage>
        <taxon>Eukaryota</taxon>
        <taxon>Sar</taxon>
        <taxon>Alveolata</taxon>
        <taxon>Apicomplexa</taxon>
        <taxon>Aconoidasida</taxon>
        <taxon>Haemosporida</taxon>
        <taxon>Plasmodiidae</taxon>
        <taxon>Plasmodium</taxon>
        <taxon>Plasmodium (Plasmodium)</taxon>
    </lineage>
</organism>
<dbReference type="Gene3D" id="2.60.300.12">
    <property type="entry name" value="HesB-like domain"/>
    <property type="match status" value="1"/>
</dbReference>
<dbReference type="GO" id="GO:0016226">
    <property type="term" value="P:iron-sulfur cluster assembly"/>
    <property type="evidence" value="ECO:0007669"/>
    <property type="project" value="TreeGrafter"/>
</dbReference>
<dbReference type="GO" id="GO:0051537">
    <property type="term" value="F:2 iron, 2 sulfur cluster binding"/>
    <property type="evidence" value="ECO:0007669"/>
    <property type="project" value="TreeGrafter"/>
</dbReference>
<evidence type="ECO:0000256" key="2">
    <source>
        <dbReference type="SAM" id="Phobius"/>
    </source>
</evidence>
<dbReference type="GO" id="GO:0005739">
    <property type="term" value="C:mitochondrion"/>
    <property type="evidence" value="ECO:0007669"/>
    <property type="project" value="TreeGrafter"/>
</dbReference>
<keyword evidence="2" id="KW-0472">Membrane</keyword>